<dbReference type="PROSITE" id="PS50110">
    <property type="entry name" value="RESPONSE_REGULATORY"/>
    <property type="match status" value="1"/>
</dbReference>
<keyword evidence="1 2" id="KW-0597">Phosphoprotein</keyword>
<name>M0DYW8_9EURY</name>
<dbReference type="STRING" id="1227465.C463_17173"/>
<organism evidence="4 5">
    <name type="scientific">Halorubrum californiense DSM 19288</name>
    <dbReference type="NCBI Taxonomy" id="1227465"/>
    <lineage>
        <taxon>Archaea</taxon>
        <taxon>Methanobacteriati</taxon>
        <taxon>Methanobacteriota</taxon>
        <taxon>Stenosarchaea group</taxon>
        <taxon>Halobacteria</taxon>
        <taxon>Halobacteriales</taxon>
        <taxon>Haloferacaceae</taxon>
        <taxon>Halorubrum</taxon>
    </lineage>
</organism>
<feature type="domain" description="Response regulatory" evidence="3">
    <location>
        <begin position="3"/>
        <end position="117"/>
    </location>
</feature>
<dbReference type="AlphaFoldDB" id="M0DYW8"/>
<evidence type="ECO:0000256" key="1">
    <source>
        <dbReference type="ARBA" id="ARBA00022553"/>
    </source>
</evidence>
<dbReference type="Pfam" id="PF00072">
    <property type="entry name" value="Response_reg"/>
    <property type="match status" value="1"/>
</dbReference>
<reference evidence="4 5" key="1">
    <citation type="journal article" date="2014" name="PLoS Genet.">
        <title>Phylogenetically driven sequencing of extremely halophilic archaea reveals strategies for static and dynamic osmo-response.</title>
        <authorList>
            <person name="Becker E.A."/>
            <person name="Seitzer P.M."/>
            <person name="Tritt A."/>
            <person name="Larsen D."/>
            <person name="Krusor M."/>
            <person name="Yao A.I."/>
            <person name="Wu D."/>
            <person name="Madern D."/>
            <person name="Eisen J.A."/>
            <person name="Darling A.E."/>
            <person name="Facciotti M.T."/>
        </authorList>
    </citation>
    <scope>NUCLEOTIDE SEQUENCE [LARGE SCALE GENOMIC DNA]</scope>
    <source>
        <strain evidence="4 5">DSM 19288</strain>
    </source>
</reference>
<comment type="caution">
    <text evidence="4">The sequence shown here is derived from an EMBL/GenBank/DDBJ whole genome shotgun (WGS) entry which is preliminary data.</text>
</comment>
<dbReference type="CDD" id="cd17535">
    <property type="entry name" value="REC_NarL-like"/>
    <property type="match status" value="1"/>
</dbReference>
<dbReference type="GO" id="GO:0000160">
    <property type="term" value="P:phosphorelay signal transduction system"/>
    <property type="evidence" value="ECO:0007669"/>
    <property type="project" value="InterPro"/>
</dbReference>
<dbReference type="Gene3D" id="3.40.50.2300">
    <property type="match status" value="1"/>
</dbReference>
<dbReference type="SMART" id="SM00448">
    <property type="entry name" value="REC"/>
    <property type="match status" value="1"/>
</dbReference>
<evidence type="ECO:0000313" key="4">
    <source>
        <dbReference type="EMBL" id="ELZ39299.1"/>
    </source>
</evidence>
<evidence type="ECO:0000259" key="3">
    <source>
        <dbReference type="PROSITE" id="PS50110"/>
    </source>
</evidence>
<dbReference type="InterPro" id="IPR001789">
    <property type="entry name" value="Sig_transdc_resp-reg_receiver"/>
</dbReference>
<protein>
    <submittedName>
        <fullName evidence="4">Response regulator receiver protein</fullName>
    </submittedName>
</protein>
<evidence type="ECO:0000313" key="5">
    <source>
        <dbReference type="Proteomes" id="UP000011586"/>
    </source>
</evidence>
<dbReference type="InterPro" id="IPR058245">
    <property type="entry name" value="NreC/VraR/RcsB-like_REC"/>
</dbReference>
<accession>M0DYW8</accession>
<dbReference type="PANTHER" id="PTHR44591:SF3">
    <property type="entry name" value="RESPONSE REGULATORY DOMAIN-CONTAINING PROTEIN"/>
    <property type="match status" value="1"/>
</dbReference>
<dbReference type="Proteomes" id="UP000011586">
    <property type="component" value="Unassembled WGS sequence"/>
</dbReference>
<evidence type="ECO:0000256" key="2">
    <source>
        <dbReference type="PROSITE-ProRule" id="PRU00169"/>
    </source>
</evidence>
<proteinExistence type="predicted"/>
<dbReference type="EMBL" id="AOJK01000080">
    <property type="protein sequence ID" value="ELZ39299.1"/>
    <property type="molecule type" value="Genomic_DNA"/>
</dbReference>
<dbReference type="InterPro" id="IPR011006">
    <property type="entry name" value="CheY-like_superfamily"/>
</dbReference>
<dbReference type="InterPro" id="IPR050595">
    <property type="entry name" value="Bact_response_regulator"/>
</dbReference>
<gene>
    <name evidence="4" type="ORF">C463_17173</name>
</gene>
<dbReference type="SUPFAM" id="SSF52172">
    <property type="entry name" value="CheY-like"/>
    <property type="match status" value="1"/>
</dbReference>
<keyword evidence="5" id="KW-1185">Reference proteome</keyword>
<dbReference type="PANTHER" id="PTHR44591">
    <property type="entry name" value="STRESS RESPONSE REGULATOR PROTEIN 1"/>
    <property type="match status" value="1"/>
</dbReference>
<feature type="modified residue" description="4-aspartylphosphate" evidence="2">
    <location>
        <position position="52"/>
    </location>
</feature>
<sequence>MVEVVVVEDAPLQQMLIQELIRHDHSIVGVAGDGDEAIDLVEQRDPDVVIMDLNLPDGNGTIATRWLKFVTPDLPVIILTSMVNKTIQKELNEHGVEEYLVKPVSKEEILEAIETVTQ</sequence>